<dbReference type="SUPFAM" id="SSF53098">
    <property type="entry name" value="Ribonuclease H-like"/>
    <property type="match status" value="1"/>
</dbReference>
<evidence type="ECO:0000313" key="2">
    <source>
        <dbReference type="EMBL" id="KAJ3831586.1"/>
    </source>
</evidence>
<proteinExistence type="predicted"/>
<reference evidence="2" key="1">
    <citation type="submission" date="2022-08" db="EMBL/GenBank/DDBJ databases">
        <authorList>
            <consortium name="DOE Joint Genome Institute"/>
            <person name="Min B."/>
            <person name="Riley R."/>
            <person name="Sierra-Patev S."/>
            <person name="Naranjo-Ortiz M."/>
            <person name="Looney B."/>
            <person name="Konkel Z."/>
            <person name="Slot J.C."/>
            <person name="Sakamoto Y."/>
            <person name="Steenwyk J.L."/>
            <person name="Rokas A."/>
            <person name="Carro J."/>
            <person name="Camarero S."/>
            <person name="Ferreira P."/>
            <person name="Molpeceres G."/>
            <person name="Ruiz-Duenas F.J."/>
            <person name="Serrano A."/>
            <person name="Henrissat B."/>
            <person name="Drula E."/>
            <person name="Hughes K.W."/>
            <person name="Mata J.L."/>
            <person name="Ishikawa N.K."/>
            <person name="Vargas-Isla R."/>
            <person name="Ushijima S."/>
            <person name="Smith C.A."/>
            <person name="Ahrendt S."/>
            <person name="Andreopoulos W."/>
            <person name="He G."/>
            <person name="Labutti K."/>
            <person name="Lipzen A."/>
            <person name="Ng V."/>
            <person name="Sandor L."/>
            <person name="Barry K."/>
            <person name="Martinez A.T."/>
            <person name="Xiao Y."/>
            <person name="Gibbons J.G."/>
            <person name="Terashima K."/>
            <person name="Hibbett D.S."/>
            <person name="Grigoriev I.V."/>
        </authorList>
    </citation>
    <scope>NUCLEOTIDE SEQUENCE</scope>
    <source>
        <strain evidence="2">TFB9207</strain>
    </source>
</reference>
<dbReference type="InterPro" id="IPR008906">
    <property type="entry name" value="HATC_C_dom"/>
</dbReference>
<organism evidence="2 3">
    <name type="scientific">Lentinula raphanica</name>
    <dbReference type="NCBI Taxonomy" id="153919"/>
    <lineage>
        <taxon>Eukaryota</taxon>
        <taxon>Fungi</taxon>
        <taxon>Dikarya</taxon>
        <taxon>Basidiomycota</taxon>
        <taxon>Agaricomycotina</taxon>
        <taxon>Agaricomycetes</taxon>
        <taxon>Agaricomycetidae</taxon>
        <taxon>Agaricales</taxon>
        <taxon>Marasmiineae</taxon>
        <taxon>Omphalotaceae</taxon>
        <taxon>Lentinula</taxon>
    </lineage>
</organism>
<feature type="domain" description="HAT C-terminal dimerisation" evidence="1">
    <location>
        <begin position="1"/>
        <end position="48"/>
    </location>
</feature>
<feature type="non-terminal residue" evidence="2">
    <location>
        <position position="1"/>
    </location>
</feature>
<dbReference type="EMBL" id="MU807363">
    <property type="protein sequence ID" value="KAJ3831586.1"/>
    <property type="molecule type" value="Genomic_DNA"/>
</dbReference>
<accession>A0AA38U3I4</accession>
<evidence type="ECO:0000259" key="1">
    <source>
        <dbReference type="Pfam" id="PF05699"/>
    </source>
</evidence>
<protein>
    <recommendedName>
        <fullName evidence="1">HAT C-terminal dimerisation domain-containing protein</fullName>
    </recommendedName>
</protein>
<gene>
    <name evidence="2" type="ORF">F5878DRAFT_497313</name>
</gene>
<feature type="non-terminal residue" evidence="2">
    <location>
        <position position="69"/>
    </location>
</feature>
<dbReference type="GO" id="GO:0046983">
    <property type="term" value="F:protein dimerization activity"/>
    <property type="evidence" value="ECO:0007669"/>
    <property type="project" value="InterPro"/>
</dbReference>
<dbReference type="Pfam" id="PF05699">
    <property type="entry name" value="Dimer_Tnp_hAT"/>
    <property type="match status" value="1"/>
</dbReference>
<dbReference type="AlphaFoldDB" id="A0AA38U3I4"/>
<dbReference type="InterPro" id="IPR012337">
    <property type="entry name" value="RNaseH-like_sf"/>
</dbReference>
<sequence>LFRLALDVLPVQASAVPCEQVFSSSKETNMDRRSQMSSMLMEVLQVLKSLYHSERLNFIKSWVAKSSEM</sequence>
<evidence type="ECO:0000313" key="3">
    <source>
        <dbReference type="Proteomes" id="UP001163846"/>
    </source>
</evidence>
<dbReference type="Proteomes" id="UP001163846">
    <property type="component" value="Unassembled WGS sequence"/>
</dbReference>
<keyword evidence="3" id="KW-1185">Reference proteome</keyword>
<name>A0AA38U3I4_9AGAR</name>
<comment type="caution">
    <text evidence="2">The sequence shown here is derived from an EMBL/GenBank/DDBJ whole genome shotgun (WGS) entry which is preliminary data.</text>
</comment>